<dbReference type="GO" id="GO:0090529">
    <property type="term" value="P:cell septum assembly"/>
    <property type="evidence" value="ECO:0007669"/>
    <property type="project" value="InterPro"/>
</dbReference>
<comment type="caution">
    <text evidence="8">The sequence shown here is derived from an EMBL/GenBank/DDBJ whole genome shotgun (WGS) entry which is preliminary data.</text>
</comment>
<dbReference type="PANTHER" id="PTHR35851">
    <property type="entry name" value="CELL DIVISION PROTEIN FTSQ"/>
    <property type="match status" value="1"/>
</dbReference>
<evidence type="ECO:0000256" key="6">
    <source>
        <dbReference type="SAM" id="MobiDB-lite"/>
    </source>
</evidence>
<dbReference type="InterPro" id="IPR026579">
    <property type="entry name" value="FtsQ"/>
</dbReference>
<organism evidence="8 9">
    <name type="scientific">Candidatus Onthocola gallistercoris</name>
    <dbReference type="NCBI Taxonomy" id="2840876"/>
    <lineage>
        <taxon>Bacteria</taxon>
        <taxon>Bacillati</taxon>
        <taxon>Bacillota</taxon>
        <taxon>Bacilli</taxon>
        <taxon>Candidatus Onthocola</taxon>
    </lineage>
</organism>
<keyword evidence="1" id="KW-1003">Cell membrane</keyword>
<evidence type="ECO:0000256" key="4">
    <source>
        <dbReference type="ARBA" id="ARBA00022989"/>
    </source>
</evidence>
<feature type="compositionally biased region" description="Basic and acidic residues" evidence="6">
    <location>
        <begin position="27"/>
        <end position="49"/>
    </location>
</feature>
<proteinExistence type="predicted"/>
<keyword evidence="5" id="KW-0131">Cell cycle</keyword>
<dbReference type="Proteomes" id="UP000824164">
    <property type="component" value="Unassembled WGS sequence"/>
</dbReference>
<sequence length="313" mass="35361">MDRFYDEQDEVYDSVDEFDDDALNTLEDWKESETEDAVYDKTSEEKDAGFDTEDADGETAESEKEKRQRRKRGKKRKWPFVLMAIAALGLFLVFGFSLDTVEVTGSRIYTADEVKSMIGFPQKPAHTLFCYLRYVRYNAQNLPFIQDISIRMTGLNSLEIAVDEKPVVGCIKSGNTYIYFDRKGVVQEISDQDVGNLPMAEGITVDALEIGTPIEAASEDLKDGIVEAADYLTTYSLDIDRICVTDEGEITLDAGNDIWIYLGKPVFISEKITELSNILPEIRSLQESEGLKGILHLESYDTTQTSVYFSKEN</sequence>
<keyword evidence="3 7" id="KW-0812">Transmembrane</keyword>
<dbReference type="EMBL" id="DVLT01000004">
    <property type="protein sequence ID" value="HIU01818.1"/>
    <property type="molecule type" value="Genomic_DNA"/>
</dbReference>
<feature type="compositionally biased region" description="Acidic residues" evidence="6">
    <location>
        <begin position="50"/>
        <end position="60"/>
    </location>
</feature>
<evidence type="ECO:0000313" key="8">
    <source>
        <dbReference type="EMBL" id="HIU01818.1"/>
    </source>
</evidence>
<dbReference type="PANTHER" id="PTHR35851:SF1">
    <property type="entry name" value="CELL DIVISION PROTEIN FTSQ"/>
    <property type="match status" value="1"/>
</dbReference>
<gene>
    <name evidence="8" type="ORF">IAB63_01015</name>
</gene>
<protein>
    <submittedName>
        <fullName evidence="8">FtsQ-type POTRA domain-containing protein</fullName>
    </submittedName>
</protein>
<keyword evidence="2" id="KW-0132">Cell division</keyword>
<keyword evidence="7" id="KW-0472">Membrane</keyword>
<feature type="transmembrane region" description="Helical" evidence="7">
    <location>
        <begin position="78"/>
        <end position="98"/>
    </location>
</feature>
<feature type="region of interest" description="Disordered" evidence="6">
    <location>
        <begin position="25"/>
        <end position="70"/>
    </location>
</feature>
<evidence type="ECO:0000256" key="1">
    <source>
        <dbReference type="ARBA" id="ARBA00022475"/>
    </source>
</evidence>
<dbReference type="AlphaFoldDB" id="A0A9D1KVY4"/>
<evidence type="ECO:0000256" key="5">
    <source>
        <dbReference type="ARBA" id="ARBA00023306"/>
    </source>
</evidence>
<evidence type="ECO:0000256" key="3">
    <source>
        <dbReference type="ARBA" id="ARBA00022692"/>
    </source>
</evidence>
<evidence type="ECO:0000256" key="7">
    <source>
        <dbReference type="SAM" id="Phobius"/>
    </source>
</evidence>
<name>A0A9D1KVY4_9FIRM</name>
<evidence type="ECO:0000313" key="9">
    <source>
        <dbReference type="Proteomes" id="UP000824164"/>
    </source>
</evidence>
<keyword evidence="4 7" id="KW-1133">Transmembrane helix</keyword>
<accession>A0A9D1KVY4</accession>
<reference evidence="8" key="1">
    <citation type="submission" date="2020-10" db="EMBL/GenBank/DDBJ databases">
        <authorList>
            <person name="Gilroy R."/>
        </authorList>
    </citation>
    <scope>NUCLEOTIDE SEQUENCE</scope>
    <source>
        <strain evidence="8">CHK187-14744</strain>
    </source>
</reference>
<reference evidence="8" key="2">
    <citation type="journal article" date="2021" name="PeerJ">
        <title>Extensive microbial diversity within the chicken gut microbiome revealed by metagenomics and culture.</title>
        <authorList>
            <person name="Gilroy R."/>
            <person name="Ravi A."/>
            <person name="Getino M."/>
            <person name="Pursley I."/>
            <person name="Horton D.L."/>
            <person name="Alikhan N.F."/>
            <person name="Baker D."/>
            <person name="Gharbi K."/>
            <person name="Hall N."/>
            <person name="Watson M."/>
            <person name="Adriaenssens E.M."/>
            <person name="Foster-Nyarko E."/>
            <person name="Jarju S."/>
            <person name="Secka A."/>
            <person name="Antonio M."/>
            <person name="Oren A."/>
            <person name="Chaudhuri R.R."/>
            <person name="La Ragione R."/>
            <person name="Hildebrand F."/>
            <person name="Pallen M.J."/>
        </authorList>
    </citation>
    <scope>NUCLEOTIDE SEQUENCE</scope>
    <source>
        <strain evidence="8">CHK187-14744</strain>
    </source>
</reference>
<evidence type="ECO:0000256" key="2">
    <source>
        <dbReference type="ARBA" id="ARBA00022618"/>
    </source>
</evidence>